<dbReference type="InterPro" id="IPR003730">
    <property type="entry name" value="Cu_polyphenol_OxRdtase"/>
</dbReference>
<dbReference type="InterPro" id="IPR011324">
    <property type="entry name" value="Cytotoxic_necrot_fac-like_cat"/>
</dbReference>
<comment type="caution">
    <text evidence="13">The sequence shown here is derived from an EMBL/GenBank/DDBJ whole genome shotgun (WGS) entry which is preliminary data.</text>
</comment>
<dbReference type="SUPFAM" id="SSF64438">
    <property type="entry name" value="CNF1/YfiH-like putative cysteine hydrolases"/>
    <property type="match status" value="1"/>
</dbReference>
<comment type="catalytic activity">
    <reaction evidence="9">
        <text>adenosine + H2O + H(+) = inosine + NH4(+)</text>
        <dbReference type="Rhea" id="RHEA:24408"/>
        <dbReference type="ChEBI" id="CHEBI:15377"/>
        <dbReference type="ChEBI" id="CHEBI:15378"/>
        <dbReference type="ChEBI" id="CHEBI:16335"/>
        <dbReference type="ChEBI" id="CHEBI:17596"/>
        <dbReference type="ChEBI" id="CHEBI:28938"/>
        <dbReference type="EC" id="3.5.4.4"/>
    </reaction>
    <physiologicalReaction direction="left-to-right" evidence="9">
        <dbReference type="Rhea" id="RHEA:24409"/>
    </physiologicalReaction>
</comment>
<evidence type="ECO:0000256" key="10">
    <source>
        <dbReference type="ARBA" id="ARBA00048968"/>
    </source>
</evidence>
<evidence type="ECO:0000256" key="6">
    <source>
        <dbReference type="ARBA" id="ARBA00022801"/>
    </source>
</evidence>
<dbReference type="Proteomes" id="UP001250214">
    <property type="component" value="Unassembled WGS sequence"/>
</dbReference>
<evidence type="ECO:0000313" key="14">
    <source>
        <dbReference type="Proteomes" id="UP001250214"/>
    </source>
</evidence>
<comment type="similarity">
    <text evidence="3 12">Belongs to the purine nucleoside phosphorylase YfiH/LACC1 family.</text>
</comment>
<evidence type="ECO:0000256" key="5">
    <source>
        <dbReference type="ARBA" id="ARBA00022723"/>
    </source>
</evidence>
<dbReference type="NCBIfam" id="TIGR00726">
    <property type="entry name" value="peptidoglycan editing factor PgeF"/>
    <property type="match status" value="1"/>
</dbReference>
<comment type="catalytic activity">
    <reaction evidence="10">
        <text>adenosine + phosphate = alpha-D-ribose 1-phosphate + adenine</text>
        <dbReference type="Rhea" id="RHEA:27642"/>
        <dbReference type="ChEBI" id="CHEBI:16335"/>
        <dbReference type="ChEBI" id="CHEBI:16708"/>
        <dbReference type="ChEBI" id="CHEBI:43474"/>
        <dbReference type="ChEBI" id="CHEBI:57720"/>
        <dbReference type="EC" id="2.4.2.1"/>
    </reaction>
    <physiologicalReaction direction="left-to-right" evidence="10">
        <dbReference type="Rhea" id="RHEA:27643"/>
    </physiologicalReaction>
</comment>
<evidence type="ECO:0000256" key="2">
    <source>
        <dbReference type="ARBA" id="ARBA00003215"/>
    </source>
</evidence>
<evidence type="ECO:0000256" key="11">
    <source>
        <dbReference type="ARBA" id="ARBA00049893"/>
    </source>
</evidence>
<evidence type="ECO:0000256" key="1">
    <source>
        <dbReference type="ARBA" id="ARBA00000553"/>
    </source>
</evidence>
<dbReference type="PANTHER" id="PTHR30616">
    <property type="entry name" value="UNCHARACTERIZED PROTEIN YFIH"/>
    <property type="match status" value="1"/>
</dbReference>
<accession>A0ABU2H3G9</accession>
<evidence type="ECO:0000256" key="3">
    <source>
        <dbReference type="ARBA" id="ARBA00007353"/>
    </source>
</evidence>
<evidence type="ECO:0000256" key="12">
    <source>
        <dbReference type="RuleBase" id="RU361274"/>
    </source>
</evidence>
<keyword evidence="14" id="KW-1185">Reference proteome</keyword>
<keyword evidence="4" id="KW-0808">Transferase</keyword>
<gene>
    <name evidence="13" type="primary">pgeF</name>
    <name evidence="13" type="ORF">RIF23_03690</name>
</gene>
<evidence type="ECO:0000256" key="9">
    <source>
        <dbReference type="ARBA" id="ARBA00047989"/>
    </source>
</evidence>
<evidence type="ECO:0000256" key="7">
    <source>
        <dbReference type="ARBA" id="ARBA00022833"/>
    </source>
</evidence>
<keyword evidence="6" id="KW-0378">Hydrolase</keyword>
<dbReference type="EMBL" id="JAVLVT010000001">
    <property type="protein sequence ID" value="MDS1269394.1"/>
    <property type="molecule type" value="Genomic_DNA"/>
</dbReference>
<dbReference type="PANTHER" id="PTHR30616:SF2">
    <property type="entry name" value="PURINE NUCLEOSIDE PHOSPHORYLASE LACC1"/>
    <property type="match status" value="1"/>
</dbReference>
<comment type="function">
    <text evidence="2">Purine nucleoside enzyme that catalyzes the phosphorolysis of adenosine and inosine nucleosides, yielding D-ribose 1-phosphate and the respective free bases, adenine and hypoxanthine. Also catalyzes the phosphorolysis of S-methyl-5'-thioadenosine into adenine and S-methyl-5-thio-alpha-D-ribose 1-phosphate. Also has adenosine deaminase activity.</text>
</comment>
<dbReference type="Gene3D" id="3.60.140.10">
    <property type="entry name" value="CNF1/YfiH-like putative cysteine hydrolases"/>
    <property type="match status" value="1"/>
</dbReference>
<reference evidence="14" key="1">
    <citation type="submission" date="2023-07" db="EMBL/GenBank/DDBJ databases">
        <title>Novel species in the genus Lipingzhangella isolated from Sambhar Salt Lake.</title>
        <authorList>
            <person name="Jiya N."/>
            <person name="Kajale S."/>
            <person name="Sharma A."/>
        </authorList>
    </citation>
    <scope>NUCLEOTIDE SEQUENCE [LARGE SCALE GENOMIC DNA]</scope>
    <source>
        <strain evidence="14">LS1_29</strain>
    </source>
</reference>
<keyword evidence="7" id="KW-0862">Zinc</keyword>
<evidence type="ECO:0000313" key="13">
    <source>
        <dbReference type="EMBL" id="MDS1269394.1"/>
    </source>
</evidence>
<comment type="catalytic activity">
    <reaction evidence="1">
        <text>inosine + phosphate = alpha-D-ribose 1-phosphate + hypoxanthine</text>
        <dbReference type="Rhea" id="RHEA:27646"/>
        <dbReference type="ChEBI" id="CHEBI:17368"/>
        <dbReference type="ChEBI" id="CHEBI:17596"/>
        <dbReference type="ChEBI" id="CHEBI:43474"/>
        <dbReference type="ChEBI" id="CHEBI:57720"/>
        <dbReference type="EC" id="2.4.2.1"/>
    </reaction>
    <physiologicalReaction direction="left-to-right" evidence="1">
        <dbReference type="Rhea" id="RHEA:27647"/>
    </physiologicalReaction>
</comment>
<dbReference type="CDD" id="cd16833">
    <property type="entry name" value="YfiH"/>
    <property type="match status" value="1"/>
</dbReference>
<evidence type="ECO:0000256" key="8">
    <source>
        <dbReference type="ARBA" id="ARBA00023008"/>
    </source>
</evidence>
<keyword evidence="5" id="KW-0479">Metal-binding</keyword>
<keyword evidence="8" id="KW-0186">Copper</keyword>
<protein>
    <recommendedName>
        <fullName evidence="12">Purine nucleoside phosphorylase</fullName>
    </recommendedName>
</protein>
<comment type="catalytic activity">
    <reaction evidence="11">
        <text>S-methyl-5'-thioadenosine + phosphate = 5-(methylsulfanyl)-alpha-D-ribose 1-phosphate + adenine</text>
        <dbReference type="Rhea" id="RHEA:11852"/>
        <dbReference type="ChEBI" id="CHEBI:16708"/>
        <dbReference type="ChEBI" id="CHEBI:17509"/>
        <dbReference type="ChEBI" id="CHEBI:43474"/>
        <dbReference type="ChEBI" id="CHEBI:58533"/>
        <dbReference type="EC" id="2.4.2.28"/>
    </reaction>
    <physiologicalReaction direction="left-to-right" evidence="11">
        <dbReference type="Rhea" id="RHEA:11853"/>
    </physiologicalReaction>
</comment>
<organism evidence="13 14">
    <name type="scientific">Lipingzhangella rawalii</name>
    <dbReference type="NCBI Taxonomy" id="2055835"/>
    <lineage>
        <taxon>Bacteria</taxon>
        <taxon>Bacillati</taxon>
        <taxon>Actinomycetota</taxon>
        <taxon>Actinomycetes</taxon>
        <taxon>Streptosporangiales</taxon>
        <taxon>Nocardiopsidaceae</taxon>
        <taxon>Lipingzhangella</taxon>
    </lineage>
</organism>
<dbReference type="Pfam" id="PF02578">
    <property type="entry name" value="Cu-oxidase_4"/>
    <property type="match status" value="1"/>
</dbReference>
<sequence>MTATSTLGAGVHTWTSQRWDGGVSAPPFARLNLSHGVGDERAAVTRNREIAAEHIGISANQVAWMDQVHGADVAVVSEPGGVSGVDALVTTRSEVVLAVQVADCLPLVLADAEAGVVGAAHSGRPGTVAGVAFRLVSEMSRQGAVPGRMTALLGPAICGRCYEVGRQLQERVGQAVPEAVCHTRAGTPGVDLRSGVSAQLRRAGVRDLRHDPRCTLENSELFSYRRDGRTGRFATFVWRSQRE</sequence>
<evidence type="ECO:0000256" key="4">
    <source>
        <dbReference type="ARBA" id="ARBA00022679"/>
    </source>
</evidence>
<proteinExistence type="inferred from homology"/>
<dbReference type="RefSeq" id="WP_310910868.1">
    <property type="nucleotide sequence ID" value="NZ_JAVLVT010000001.1"/>
</dbReference>
<name>A0ABU2H3G9_9ACTN</name>
<dbReference type="InterPro" id="IPR038371">
    <property type="entry name" value="Cu_polyphenol_OxRdtase_sf"/>
</dbReference>